<name>A0A146MDU1_LYGHE</name>
<feature type="domain" description="CHK kinase-like" evidence="1">
    <location>
        <begin position="112"/>
        <end position="309"/>
    </location>
</feature>
<sequence>MEPHVEILLRDIASKEGLLSSFRATVNSNVNGKSFHGIVKSIILEDSSKRLPLILKQCHTDGLTRDVQKTHDKFNNEVLFYSEVVERIRAYGPLPRIPRYYGSLLTESMETIVLEDLREDNFVLKPLSEGLDIIHLNMVAKALAKLHDASEKWKDNNPDSFWQTFNLFKETFFISHADQECQKLATLLHEHALKSALMCVPPDLGNQCSDYIRNSMLARLEEMTEWVKPLNRDRFTTVLHGDAWCHNFMFKYDSNGDPVEVALIDWQMVRLGSPALDLLECFLSSADNSTLMRPMDFVATYSDARSLQSSDLMKDFHRWGRPGLLIAMSILVNVLTQGDNTIAVKFEEAVKSNGIDSALKLETQVRIRSVLRTAESLGLFQE</sequence>
<dbReference type="EMBL" id="GDHC01000716">
    <property type="protein sequence ID" value="JAQ17913.1"/>
    <property type="molecule type" value="Transcribed_RNA"/>
</dbReference>
<dbReference type="Pfam" id="PF02958">
    <property type="entry name" value="EcKL"/>
    <property type="match status" value="1"/>
</dbReference>
<dbReference type="PANTHER" id="PTHR11012:SF30">
    <property type="entry name" value="PROTEIN KINASE-LIKE DOMAIN-CONTAINING"/>
    <property type="match status" value="1"/>
</dbReference>
<evidence type="ECO:0000259" key="1">
    <source>
        <dbReference type="SMART" id="SM00587"/>
    </source>
</evidence>
<dbReference type="SUPFAM" id="SSF56112">
    <property type="entry name" value="Protein kinase-like (PK-like)"/>
    <property type="match status" value="1"/>
</dbReference>
<dbReference type="InterPro" id="IPR015897">
    <property type="entry name" value="CHK_kinase-like"/>
</dbReference>
<accession>A0A146MDU1</accession>
<dbReference type="SMART" id="SM00587">
    <property type="entry name" value="CHK"/>
    <property type="match status" value="1"/>
</dbReference>
<organism evidence="2">
    <name type="scientific">Lygus hesperus</name>
    <name type="common">Western plant bug</name>
    <dbReference type="NCBI Taxonomy" id="30085"/>
    <lineage>
        <taxon>Eukaryota</taxon>
        <taxon>Metazoa</taxon>
        <taxon>Ecdysozoa</taxon>
        <taxon>Arthropoda</taxon>
        <taxon>Hexapoda</taxon>
        <taxon>Insecta</taxon>
        <taxon>Pterygota</taxon>
        <taxon>Neoptera</taxon>
        <taxon>Paraneoptera</taxon>
        <taxon>Hemiptera</taxon>
        <taxon>Heteroptera</taxon>
        <taxon>Panheteroptera</taxon>
        <taxon>Cimicomorpha</taxon>
        <taxon>Miridae</taxon>
        <taxon>Mirini</taxon>
        <taxon>Lygus</taxon>
    </lineage>
</organism>
<dbReference type="InterPro" id="IPR011009">
    <property type="entry name" value="Kinase-like_dom_sf"/>
</dbReference>
<dbReference type="AlphaFoldDB" id="A0A146MDU1"/>
<proteinExistence type="predicted"/>
<dbReference type="InterPro" id="IPR004119">
    <property type="entry name" value="EcKL"/>
</dbReference>
<protein>
    <recommendedName>
        <fullName evidence="1">CHK kinase-like domain-containing protein</fullName>
    </recommendedName>
</protein>
<reference evidence="2" key="1">
    <citation type="journal article" date="2016" name="Gigascience">
        <title>De novo construction of an expanded transcriptome assembly for the western tarnished plant bug, Lygus hesperus.</title>
        <authorList>
            <person name="Tassone E.E."/>
            <person name="Geib S.M."/>
            <person name="Hall B."/>
            <person name="Fabrick J.A."/>
            <person name="Brent C.S."/>
            <person name="Hull J.J."/>
        </authorList>
    </citation>
    <scope>NUCLEOTIDE SEQUENCE</scope>
</reference>
<evidence type="ECO:0000313" key="2">
    <source>
        <dbReference type="EMBL" id="JAQ17913.1"/>
    </source>
</evidence>
<dbReference type="Gene3D" id="3.90.1200.10">
    <property type="match status" value="1"/>
</dbReference>
<gene>
    <name evidence="2" type="ORF">g.41120</name>
</gene>
<dbReference type="PANTHER" id="PTHR11012">
    <property type="entry name" value="PROTEIN KINASE-LIKE DOMAIN-CONTAINING"/>
    <property type="match status" value="1"/>
</dbReference>